<evidence type="ECO:0000256" key="3">
    <source>
        <dbReference type="ARBA" id="ARBA00022452"/>
    </source>
</evidence>
<dbReference type="GO" id="GO:0009279">
    <property type="term" value="C:cell outer membrane"/>
    <property type="evidence" value="ECO:0007669"/>
    <property type="project" value="UniProtKB-SubCell"/>
</dbReference>
<dbReference type="Pfam" id="PF07715">
    <property type="entry name" value="Plug"/>
    <property type="match status" value="1"/>
</dbReference>
<dbReference type="SUPFAM" id="SSF56935">
    <property type="entry name" value="Porins"/>
    <property type="match status" value="1"/>
</dbReference>
<keyword evidence="3 11" id="KW-1134">Transmembrane beta strand</keyword>
<evidence type="ECO:0000256" key="6">
    <source>
        <dbReference type="ARBA" id="ARBA00023004"/>
    </source>
</evidence>
<evidence type="ECO:0000256" key="13">
    <source>
        <dbReference type="SAM" id="SignalP"/>
    </source>
</evidence>
<keyword evidence="13" id="KW-0732">Signal</keyword>
<feature type="signal peptide" evidence="13">
    <location>
        <begin position="1"/>
        <end position="22"/>
    </location>
</feature>
<evidence type="ECO:0000313" key="17">
    <source>
        <dbReference type="Proteomes" id="UP000248597"/>
    </source>
</evidence>
<evidence type="ECO:0000256" key="4">
    <source>
        <dbReference type="ARBA" id="ARBA00022496"/>
    </source>
</evidence>
<evidence type="ECO:0000256" key="1">
    <source>
        <dbReference type="ARBA" id="ARBA00004571"/>
    </source>
</evidence>
<evidence type="ECO:0000256" key="5">
    <source>
        <dbReference type="ARBA" id="ARBA00022692"/>
    </source>
</evidence>
<protein>
    <recommendedName>
        <fullName evidence="18">TonB-dependent receptor</fullName>
    </recommendedName>
</protein>
<comment type="subcellular location">
    <subcellularLocation>
        <location evidence="1 11">Cell outer membrane</location>
        <topology evidence="1 11">Multi-pass membrane protein</topology>
    </subcellularLocation>
</comment>
<proteinExistence type="inferred from homology"/>
<evidence type="ECO:0000256" key="12">
    <source>
        <dbReference type="RuleBase" id="RU003357"/>
    </source>
</evidence>
<reference evidence="16 17" key="1">
    <citation type="submission" date="2017-08" db="EMBL/GenBank/DDBJ databases">
        <title>Infants hospitalized years apart are colonized by the same room-sourced microbial strains.</title>
        <authorList>
            <person name="Brooks B."/>
            <person name="Olm M.R."/>
            <person name="Firek B.A."/>
            <person name="Baker R."/>
            <person name="Thomas B.C."/>
            <person name="Morowitz M.J."/>
            <person name="Banfield J.F."/>
        </authorList>
    </citation>
    <scope>NUCLEOTIDE SEQUENCE [LARGE SCALE GENOMIC DNA]</scope>
    <source>
        <strain evidence="16">S2_005_003_R2_47</strain>
    </source>
</reference>
<dbReference type="Proteomes" id="UP000248597">
    <property type="component" value="Unassembled WGS sequence"/>
</dbReference>
<keyword evidence="10 11" id="KW-0998">Cell outer membrane</keyword>
<dbReference type="PANTHER" id="PTHR32552">
    <property type="entry name" value="FERRICHROME IRON RECEPTOR-RELATED"/>
    <property type="match status" value="1"/>
</dbReference>
<keyword evidence="4" id="KW-0410">Iron transport</keyword>
<evidence type="ECO:0000256" key="7">
    <source>
        <dbReference type="ARBA" id="ARBA00023065"/>
    </source>
</evidence>
<dbReference type="InterPro" id="IPR012910">
    <property type="entry name" value="Plug_dom"/>
</dbReference>
<keyword evidence="8 12" id="KW-0798">TonB box</keyword>
<dbReference type="PROSITE" id="PS52016">
    <property type="entry name" value="TONB_DEPENDENT_REC_3"/>
    <property type="match status" value="1"/>
</dbReference>
<accession>A0A2W5L7S2</accession>
<dbReference type="InterPro" id="IPR039426">
    <property type="entry name" value="TonB-dep_rcpt-like"/>
</dbReference>
<feature type="domain" description="TonB-dependent receptor-like beta-barrel" evidence="14">
    <location>
        <begin position="261"/>
        <end position="684"/>
    </location>
</feature>
<evidence type="ECO:0000259" key="15">
    <source>
        <dbReference type="Pfam" id="PF07715"/>
    </source>
</evidence>
<dbReference type="InterPro" id="IPR000531">
    <property type="entry name" value="Beta-barrel_TonB"/>
</dbReference>
<evidence type="ECO:0008006" key="18">
    <source>
        <dbReference type="Google" id="ProtNLM"/>
    </source>
</evidence>
<dbReference type="CDD" id="cd01347">
    <property type="entry name" value="ligand_gated_channel"/>
    <property type="match status" value="1"/>
</dbReference>
<evidence type="ECO:0000256" key="11">
    <source>
        <dbReference type="PROSITE-ProRule" id="PRU01360"/>
    </source>
</evidence>
<sequence>MKNKALLLLGAALVGLPHAGYAQEAAAPPADDAEQASAGIGDIVVTAQRREERLQDVPVAISAFSASTLETAEISSTQELTKLTSGLNFTRGAYAPQATIRGIGTRGVNAGDESVVPIFIDGVYQPFLVGGFIELNNLERVEVLKGPQGALLGRNATGGAINLITTTPSDEFRARASIGYGRFDLVEIKGYVSGGAGPIAADLGVIYSDDNGYIRNIVTGKKTGDRNGLSIRSKVKLDISDAVETTLTYSHVERFSADSVNQPINGNSIGLRAPNNGIAATRPFETASNLAFLDLNQDSLALSLTIRGSAFDVHGVASYQDNVARAPADSDGTSLVAAGFDNTYKSRSLYLENYLTSNGNGPFKWLVGAVYFHDRSTFDPLQAYSNGALALKAFSRQWTDSFAVYGQGSYDLTDRLTFTVSGRYTLEDKKAQFDRLAPTVLTGRRYGDSFNRFTPSGTLSYEIVDGTNVYVKAGQAFKSGLFNSSTVATRAVDPEIVTQYEAGIKSDPLPWLRTNFAAYYTDYKDIQVTARDAVTGVPLLQNAASARIYGFEGDIAIRASQALNIRAGGSLLKATYKDFPDAVVTIPATNGMGVPIGGNVSVVRDVSGNDLAKMPRVSGHIGADYTVGVGGGQLVLAGNVNYEGKFYWDSLNRIKQKPVTLADASLSWAPDSEAWKVTVWGKNLFDEVYNSQIVTAAAGDAGSYAQPATYGVRFEVKFR</sequence>
<dbReference type="InterPro" id="IPR036942">
    <property type="entry name" value="Beta-barrel_TonB_sf"/>
</dbReference>
<keyword evidence="2 11" id="KW-0813">Transport</keyword>
<evidence type="ECO:0000256" key="8">
    <source>
        <dbReference type="ARBA" id="ARBA00023077"/>
    </source>
</evidence>
<dbReference type="EMBL" id="QFPJ01000013">
    <property type="protein sequence ID" value="PZQ22615.1"/>
    <property type="molecule type" value="Genomic_DNA"/>
</dbReference>
<name>A0A2W5L7S2_SPHMC</name>
<gene>
    <name evidence="16" type="ORF">DI569_07755</name>
</gene>
<feature type="chain" id="PRO_5016120438" description="TonB-dependent receptor" evidence="13">
    <location>
        <begin position="23"/>
        <end position="719"/>
    </location>
</feature>
<keyword evidence="9 11" id="KW-0472">Membrane</keyword>
<comment type="caution">
    <text evidence="16">The sequence shown here is derived from an EMBL/GenBank/DDBJ whole genome shotgun (WGS) entry which is preliminary data.</text>
</comment>
<keyword evidence="5 11" id="KW-0812">Transmembrane</keyword>
<keyword evidence="7" id="KW-0406">Ion transport</keyword>
<evidence type="ECO:0000259" key="14">
    <source>
        <dbReference type="Pfam" id="PF00593"/>
    </source>
</evidence>
<dbReference type="Gene3D" id="2.40.170.20">
    <property type="entry name" value="TonB-dependent receptor, beta-barrel domain"/>
    <property type="match status" value="1"/>
</dbReference>
<evidence type="ECO:0000256" key="10">
    <source>
        <dbReference type="ARBA" id="ARBA00023237"/>
    </source>
</evidence>
<keyword evidence="6" id="KW-0408">Iron</keyword>
<organism evidence="16 17">
    <name type="scientific">Sphingopyxis macrogoltabida</name>
    <name type="common">Sphingomonas macrogoltabidus</name>
    <dbReference type="NCBI Taxonomy" id="33050"/>
    <lineage>
        <taxon>Bacteria</taxon>
        <taxon>Pseudomonadati</taxon>
        <taxon>Pseudomonadota</taxon>
        <taxon>Alphaproteobacteria</taxon>
        <taxon>Sphingomonadales</taxon>
        <taxon>Sphingomonadaceae</taxon>
        <taxon>Sphingopyxis</taxon>
    </lineage>
</organism>
<evidence type="ECO:0000256" key="2">
    <source>
        <dbReference type="ARBA" id="ARBA00022448"/>
    </source>
</evidence>
<dbReference type="GO" id="GO:0006826">
    <property type="term" value="P:iron ion transport"/>
    <property type="evidence" value="ECO:0007669"/>
    <property type="project" value="UniProtKB-KW"/>
</dbReference>
<dbReference type="PANTHER" id="PTHR32552:SF81">
    <property type="entry name" value="TONB-DEPENDENT OUTER MEMBRANE RECEPTOR"/>
    <property type="match status" value="1"/>
</dbReference>
<evidence type="ECO:0000256" key="9">
    <source>
        <dbReference type="ARBA" id="ARBA00023136"/>
    </source>
</evidence>
<evidence type="ECO:0000313" key="16">
    <source>
        <dbReference type="EMBL" id="PZQ22615.1"/>
    </source>
</evidence>
<dbReference type="Pfam" id="PF00593">
    <property type="entry name" value="TonB_dep_Rec_b-barrel"/>
    <property type="match status" value="1"/>
</dbReference>
<dbReference type="AlphaFoldDB" id="A0A2W5L7S2"/>
<comment type="similarity">
    <text evidence="11 12">Belongs to the TonB-dependent receptor family.</text>
</comment>
<feature type="domain" description="TonB-dependent receptor plug" evidence="15">
    <location>
        <begin position="54"/>
        <end position="160"/>
    </location>
</feature>